<proteinExistence type="predicted"/>
<dbReference type="Gene3D" id="3.40.50.150">
    <property type="entry name" value="Vaccinia Virus protein VP39"/>
    <property type="match status" value="1"/>
</dbReference>
<dbReference type="Pfam" id="PF13649">
    <property type="entry name" value="Methyltransf_25"/>
    <property type="match status" value="1"/>
</dbReference>
<keyword evidence="2" id="KW-0489">Methyltransferase</keyword>
<dbReference type="CDD" id="cd02440">
    <property type="entry name" value="AdoMet_MTases"/>
    <property type="match status" value="1"/>
</dbReference>
<dbReference type="GO" id="GO:0032259">
    <property type="term" value="P:methylation"/>
    <property type="evidence" value="ECO:0007669"/>
    <property type="project" value="UniProtKB-KW"/>
</dbReference>
<organism evidence="2 3">
    <name type="scientific">Roseomonas indoligenes</name>
    <dbReference type="NCBI Taxonomy" id="2820811"/>
    <lineage>
        <taxon>Bacteria</taxon>
        <taxon>Pseudomonadati</taxon>
        <taxon>Pseudomonadota</taxon>
        <taxon>Alphaproteobacteria</taxon>
        <taxon>Acetobacterales</taxon>
        <taxon>Roseomonadaceae</taxon>
        <taxon>Roseomonas</taxon>
    </lineage>
</organism>
<name>A0A940MUN8_9PROT</name>
<sequence length="231" mass="25989">MFRARSDAPEIMDDSAQNFAAFSGALKDLERINRMSLAYRPTLRWLDALARREGARRLSVLDVGAGGGDMLARVADWGARRGVAVELAALDRSPHAEAHARARHPDLTARWITADLFALDPAERFDVVVCSLFAHHLDDAALVRFLRWMEKRARLGWLVSDLHRHPVPWAAVWAGVRLLRMDPMVVHDSTVSIVRGFSRADWQGLIDRAGVRADLRWAFPFRWIVSGPGPK</sequence>
<dbReference type="GO" id="GO:0008168">
    <property type="term" value="F:methyltransferase activity"/>
    <property type="evidence" value="ECO:0007669"/>
    <property type="project" value="UniProtKB-KW"/>
</dbReference>
<dbReference type="InterPro" id="IPR041698">
    <property type="entry name" value="Methyltransf_25"/>
</dbReference>
<gene>
    <name evidence="2" type="ORF">J5Y10_16890</name>
</gene>
<dbReference type="InterPro" id="IPR029063">
    <property type="entry name" value="SAM-dependent_MTases_sf"/>
</dbReference>
<evidence type="ECO:0000313" key="2">
    <source>
        <dbReference type="EMBL" id="MBP0494463.1"/>
    </source>
</evidence>
<keyword evidence="2" id="KW-0808">Transferase</keyword>
<comment type="caution">
    <text evidence="2">The sequence shown here is derived from an EMBL/GenBank/DDBJ whole genome shotgun (WGS) entry which is preliminary data.</text>
</comment>
<evidence type="ECO:0000313" key="3">
    <source>
        <dbReference type="Proteomes" id="UP000677537"/>
    </source>
</evidence>
<dbReference type="RefSeq" id="WP_209375199.1">
    <property type="nucleotide sequence ID" value="NZ_JAGIZA010000010.1"/>
</dbReference>
<accession>A0A940MUN8</accession>
<dbReference type="EMBL" id="JAGIZA010000010">
    <property type="protein sequence ID" value="MBP0494463.1"/>
    <property type="molecule type" value="Genomic_DNA"/>
</dbReference>
<dbReference type="Proteomes" id="UP000677537">
    <property type="component" value="Unassembled WGS sequence"/>
</dbReference>
<protein>
    <submittedName>
        <fullName evidence="2">Methyltransferase domain-containing protein</fullName>
    </submittedName>
</protein>
<evidence type="ECO:0000259" key="1">
    <source>
        <dbReference type="Pfam" id="PF13649"/>
    </source>
</evidence>
<reference evidence="2" key="1">
    <citation type="submission" date="2021-03" db="EMBL/GenBank/DDBJ databases">
        <authorList>
            <person name="So Y."/>
        </authorList>
    </citation>
    <scope>NUCLEOTIDE SEQUENCE</scope>
    <source>
        <strain evidence="2">SG15</strain>
    </source>
</reference>
<dbReference type="AlphaFoldDB" id="A0A940MUN8"/>
<feature type="domain" description="Methyltransferase" evidence="1">
    <location>
        <begin position="60"/>
        <end position="150"/>
    </location>
</feature>
<keyword evidence="3" id="KW-1185">Reference proteome</keyword>
<dbReference type="SUPFAM" id="SSF53335">
    <property type="entry name" value="S-adenosyl-L-methionine-dependent methyltransferases"/>
    <property type="match status" value="1"/>
</dbReference>